<evidence type="ECO:0000313" key="2">
    <source>
        <dbReference type="Proteomes" id="UP001164746"/>
    </source>
</evidence>
<reference evidence="1" key="1">
    <citation type="submission" date="2022-11" db="EMBL/GenBank/DDBJ databases">
        <title>Centuries of genome instability and evolution in soft-shell clam transmissible cancer (bioRxiv).</title>
        <authorList>
            <person name="Hart S.F.M."/>
            <person name="Yonemitsu M.A."/>
            <person name="Giersch R.M."/>
            <person name="Beal B.F."/>
            <person name="Arriagada G."/>
            <person name="Davis B.W."/>
            <person name="Ostrander E.A."/>
            <person name="Goff S.P."/>
            <person name="Metzger M.J."/>
        </authorList>
    </citation>
    <scope>NUCLEOTIDE SEQUENCE</scope>
    <source>
        <strain evidence="1">MELC-2E11</strain>
        <tissue evidence="1">Siphon/mantle</tissue>
    </source>
</reference>
<organism evidence="1 2">
    <name type="scientific">Mya arenaria</name>
    <name type="common">Soft-shell clam</name>
    <dbReference type="NCBI Taxonomy" id="6604"/>
    <lineage>
        <taxon>Eukaryota</taxon>
        <taxon>Metazoa</taxon>
        <taxon>Spiralia</taxon>
        <taxon>Lophotrochozoa</taxon>
        <taxon>Mollusca</taxon>
        <taxon>Bivalvia</taxon>
        <taxon>Autobranchia</taxon>
        <taxon>Heteroconchia</taxon>
        <taxon>Euheterodonta</taxon>
        <taxon>Imparidentia</taxon>
        <taxon>Neoheterodontei</taxon>
        <taxon>Myida</taxon>
        <taxon>Myoidea</taxon>
        <taxon>Myidae</taxon>
        <taxon>Mya</taxon>
    </lineage>
</organism>
<evidence type="ECO:0000313" key="1">
    <source>
        <dbReference type="EMBL" id="WAR08730.1"/>
    </source>
</evidence>
<evidence type="ECO:0008006" key="3">
    <source>
        <dbReference type="Google" id="ProtNLM"/>
    </source>
</evidence>
<protein>
    <recommendedName>
        <fullName evidence="3">Mab-21-like nucleotidyltransferase domain-containing protein</fullName>
    </recommendedName>
</protein>
<name>A0ABY7EFT2_MYAAR</name>
<gene>
    <name evidence="1" type="ORF">MAR_018688</name>
</gene>
<sequence>MAKLKEPARRKWKRKTTSARQMPILGAIQKRFIPRVYRKTMKAAFEESNLFWNKKDAGVKEEIDTQPNSYLETSLFLSTELENMGYNDVNRKMKQQIMITLDDCVHMAERARPHGNPRFNLAVGSQKECTALKDSDYDYLFGPSAEHVAAISTSKDKKDGRGNILIVKNKMSPPGHLWIKYLAPTHPVTVKKSTMLNLEIRYRVEIQCKLYSLCYDGLKEVPDVDRHLLCTWPGTLFIDDMDLKFYIPNSLFTLIGKQMWAGKASRTGPSFSCDTVDVVRPIFFDSVYPRDQNPITIGGNLYGNLHVPKEYPCNLVPVGHPESENAMLEWRISYNLTEREIMFGFNITHIQTYVVLKMLQRMYFKRILGNSLTSFHCKTALFHAVASTETGGHAINVKLYDIREMRDRYKHMRRKAQYQMKFATSCQQKKCAEVVLSFLKYLVYKELGMNEQKYEALVRLE</sequence>
<accession>A0ABY7EFT2</accession>
<feature type="non-terminal residue" evidence="1">
    <location>
        <position position="1"/>
    </location>
</feature>
<dbReference type="Gene3D" id="1.10.1410.40">
    <property type="match status" value="1"/>
</dbReference>
<dbReference type="Proteomes" id="UP001164746">
    <property type="component" value="Chromosome 6"/>
</dbReference>
<proteinExistence type="predicted"/>
<dbReference type="EMBL" id="CP111017">
    <property type="protein sequence ID" value="WAR08730.1"/>
    <property type="molecule type" value="Genomic_DNA"/>
</dbReference>
<keyword evidence="2" id="KW-1185">Reference proteome</keyword>